<evidence type="ECO:0000313" key="2">
    <source>
        <dbReference type="Proteomes" id="UP001054252"/>
    </source>
</evidence>
<dbReference type="AlphaFoldDB" id="A0AAV5IEH7"/>
<reference evidence="1 2" key="1">
    <citation type="journal article" date="2021" name="Commun. Biol.">
        <title>The genome of Shorea leprosula (Dipterocarpaceae) highlights the ecological relevance of drought in aseasonal tropical rainforests.</title>
        <authorList>
            <person name="Ng K.K.S."/>
            <person name="Kobayashi M.J."/>
            <person name="Fawcett J.A."/>
            <person name="Hatakeyama M."/>
            <person name="Paape T."/>
            <person name="Ng C.H."/>
            <person name="Ang C.C."/>
            <person name="Tnah L.H."/>
            <person name="Lee C.T."/>
            <person name="Nishiyama T."/>
            <person name="Sese J."/>
            <person name="O'Brien M.J."/>
            <person name="Copetti D."/>
            <person name="Mohd Noor M.I."/>
            <person name="Ong R.C."/>
            <person name="Putra M."/>
            <person name="Sireger I.Z."/>
            <person name="Indrioko S."/>
            <person name="Kosugi Y."/>
            <person name="Izuno A."/>
            <person name="Isagi Y."/>
            <person name="Lee S.L."/>
            <person name="Shimizu K.K."/>
        </authorList>
    </citation>
    <scope>NUCLEOTIDE SEQUENCE [LARGE SCALE GENOMIC DNA]</scope>
    <source>
        <strain evidence="1">214</strain>
    </source>
</reference>
<gene>
    <name evidence="1" type="ORF">SLEP1_g9547</name>
</gene>
<dbReference type="Proteomes" id="UP001054252">
    <property type="component" value="Unassembled WGS sequence"/>
</dbReference>
<comment type="caution">
    <text evidence="1">The sequence shown here is derived from an EMBL/GenBank/DDBJ whole genome shotgun (WGS) entry which is preliminary data.</text>
</comment>
<evidence type="ECO:0000313" key="1">
    <source>
        <dbReference type="EMBL" id="GKU96298.1"/>
    </source>
</evidence>
<sequence length="46" mass="4869">MTLVIMEGYPILVDPGPESPACFAVLLLPCTEQGSPATDAPPLEKR</sequence>
<proteinExistence type="predicted"/>
<protein>
    <submittedName>
        <fullName evidence="1">Uncharacterized protein</fullName>
    </submittedName>
</protein>
<keyword evidence="2" id="KW-1185">Reference proteome</keyword>
<dbReference type="EMBL" id="BPVZ01000010">
    <property type="protein sequence ID" value="GKU96298.1"/>
    <property type="molecule type" value="Genomic_DNA"/>
</dbReference>
<organism evidence="1 2">
    <name type="scientific">Rubroshorea leprosula</name>
    <dbReference type="NCBI Taxonomy" id="152421"/>
    <lineage>
        <taxon>Eukaryota</taxon>
        <taxon>Viridiplantae</taxon>
        <taxon>Streptophyta</taxon>
        <taxon>Embryophyta</taxon>
        <taxon>Tracheophyta</taxon>
        <taxon>Spermatophyta</taxon>
        <taxon>Magnoliopsida</taxon>
        <taxon>eudicotyledons</taxon>
        <taxon>Gunneridae</taxon>
        <taxon>Pentapetalae</taxon>
        <taxon>rosids</taxon>
        <taxon>malvids</taxon>
        <taxon>Malvales</taxon>
        <taxon>Dipterocarpaceae</taxon>
        <taxon>Rubroshorea</taxon>
    </lineage>
</organism>
<name>A0AAV5IEH7_9ROSI</name>
<accession>A0AAV5IEH7</accession>